<name>A0A1Y2GEL7_9FUNG</name>
<evidence type="ECO:0000313" key="1">
    <source>
        <dbReference type="EMBL" id="ORZ08585.1"/>
    </source>
</evidence>
<comment type="caution">
    <text evidence="1">The sequence shown here is derived from an EMBL/GenBank/DDBJ whole genome shotgun (WGS) entry which is preliminary data.</text>
</comment>
<dbReference type="Proteomes" id="UP000193648">
    <property type="component" value="Unassembled WGS sequence"/>
</dbReference>
<reference evidence="1 2" key="1">
    <citation type="submission" date="2016-07" db="EMBL/GenBank/DDBJ databases">
        <title>Pervasive Adenine N6-methylation of Active Genes in Fungi.</title>
        <authorList>
            <consortium name="DOE Joint Genome Institute"/>
            <person name="Mondo S.J."/>
            <person name="Dannebaum R.O."/>
            <person name="Kuo R.C."/>
            <person name="Labutti K."/>
            <person name="Haridas S."/>
            <person name="Kuo A."/>
            <person name="Salamov A."/>
            <person name="Ahrendt S.R."/>
            <person name="Lipzen A."/>
            <person name="Sullivan W."/>
            <person name="Andreopoulos W.B."/>
            <person name="Clum A."/>
            <person name="Lindquist E."/>
            <person name="Daum C."/>
            <person name="Ramamoorthy G.K."/>
            <person name="Gryganskyi A."/>
            <person name="Culley D."/>
            <person name="Magnuson J.K."/>
            <person name="James T.Y."/>
            <person name="O'Malley M.A."/>
            <person name="Stajich J.E."/>
            <person name="Spatafora J.W."/>
            <person name="Visel A."/>
            <person name="Grigoriev I.V."/>
        </authorList>
    </citation>
    <scope>NUCLEOTIDE SEQUENCE [LARGE SCALE GENOMIC DNA]</scope>
    <source>
        <strain evidence="1 2">NRRL 3116</strain>
    </source>
</reference>
<proteinExistence type="predicted"/>
<protein>
    <submittedName>
        <fullName evidence="1">Uncharacterized protein</fullName>
    </submittedName>
</protein>
<dbReference type="AlphaFoldDB" id="A0A1Y2GEL7"/>
<dbReference type="RefSeq" id="XP_021878513.1">
    <property type="nucleotide sequence ID" value="XM_022026755.1"/>
</dbReference>
<accession>A0A1Y2GEL7</accession>
<evidence type="ECO:0000313" key="2">
    <source>
        <dbReference type="Proteomes" id="UP000193648"/>
    </source>
</evidence>
<sequence>MEEWFIILYQSAYDGLHSIKTVFNRIDISYIKFSGSPRAKYIANTAKNINNRNTTHNSIATEKPMMTATKQQSKLGALAWNFQKLTTCTEEEDGHRSVTRTLEGVGLEASHSSPIVIHKCTKSTFSIKSINNNSDADAVVVNILAVVVAKDLTFYSCHKLKNKERTIRVRLASYHSS</sequence>
<organism evidence="1 2">
    <name type="scientific">Lobosporangium transversale</name>
    <dbReference type="NCBI Taxonomy" id="64571"/>
    <lineage>
        <taxon>Eukaryota</taxon>
        <taxon>Fungi</taxon>
        <taxon>Fungi incertae sedis</taxon>
        <taxon>Mucoromycota</taxon>
        <taxon>Mortierellomycotina</taxon>
        <taxon>Mortierellomycetes</taxon>
        <taxon>Mortierellales</taxon>
        <taxon>Mortierellaceae</taxon>
        <taxon>Lobosporangium</taxon>
    </lineage>
</organism>
<gene>
    <name evidence="1" type="ORF">BCR41DRAFT_373277</name>
</gene>
<dbReference type="InParanoid" id="A0A1Y2GEL7"/>
<dbReference type="GeneID" id="33568598"/>
<dbReference type="EMBL" id="MCFF01000037">
    <property type="protein sequence ID" value="ORZ08585.1"/>
    <property type="molecule type" value="Genomic_DNA"/>
</dbReference>
<keyword evidence="2" id="KW-1185">Reference proteome</keyword>